<dbReference type="Gene3D" id="1.25.40.20">
    <property type="entry name" value="Ankyrin repeat-containing domain"/>
    <property type="match status" value="1"/>
</dbReference>
<reference evidence="2" key="5">
    <citation type="submission" date="2020-09" db="EMBL/GenBank/DDBJ databases">
        <authorList>
            <person name="Sun Q."/>
            <person name="Ohkuma M."/>
        </authorList>
    </citation>
    <scope>NUCLEOTIDE SEQUENCE</scope>
    <source>
        <strain evidence="2">JCM 4434</strain>
    </source>
</reference>
<evidence type="ECO:0000313" key="2">
    <source>
        <dbReference type="EMBL" id="GGV04689.1"/>
    </source>
</evidence>
<evidence type="ECO:0000313" key="4">
    <source>
        <dbReference type="Proteomes" id="UP000037395"/>
    </source>
</evidence>
<evidence type="ECO:0000256" key="1">
    <source>
        <dbReference type="PROSITE-ProRule" id="PRU00023"/>
    </source>
</evidence>
<dbReference type="InterPro" id="IPR002110">
    <property type="entry name" value="Ankyrin_rpt"/>
</dbReference>
<sequence length="217" mass="23937">MVDWDGVAERGVYKDVHQAERDQLSDAAHRGDWPAVLAAVAKSPGLANTRRVGGRSGWAPLHQAAWHNAPAEVVRQLLDAGAWRTLRSMEGERPADVAVRLGRDALLPLLEPAPLHQVPEPDLRAMEHFLHALIRVRTEYYAVKTALVLPQVCVLTELPDTELWFGVPGMYGGFGIRLEEAATAPRLRVTSHCRMVGYSGHTHHITPDSCLLVDSGW</sequence>
<dbReference type="GeneID" id="97489813"/>
<dbReference type="AlphaFoldDB" id="A0A1E7NEE8"/>
<dbReference type="Proteomes" id="UP000037395">
    <property type="component" value="Unassembled WGS sequence"/>
</dbReference>
<reference evidence="2" key="1">
    <citation type="journal article" date="2014" name="Int. J. Syst. Evol. Microbiol.">
        <title>Complete genome sequence of Corynebacterium casei LMG S-19264T (=DSM 44701T), isolated from a smear-ripened cheese.</title>
        <authorList>
            <consortium name="US DOE Joint Genome Institute (JGI-PGF)"/>
            <person name="Walter F."/>
            <person name="Albersmeier A."/>
            <person name="Kalinowski J."/>
            <person name="Ruckert C."/>
        </authorList>
    </citation>
    <scope>NUCLEOTIDE SEQUENCE</scope>
    <source>
        <strain evidence="2">JCM 4434</strain>
    </source>
</reference>
<accession>A0A1E7NEE8</accession>
<gene>
    <name evidence="2" type="ORF">GCM10010502_69360</name>
    <name evidence="3" type="ORF">HS99_0018425</name>
</gene>
<reference evidence="3" key="3">
    <citation type="submission" date="2016-08" db="EMBL/GenBank/DDBJ databases">
        <title>Sequencing, Assembly and Comparative Genomics of S. aureofaciens ATCC 10762.</title>
        <authorList>
            <person name="Gradnigo J.S."/>
            <person name="Johnson N."/>
            <person name="Somerville G.A."/>
        </authorList>
    </citation>
    <scope>NUCLEOTIDE SEQUENCE [LARGE SCALE GENOMIC DNA]</scope>
    <source>
        <strain evidence="3">ATCC 10762</strain>
    </source>
</reference>
<organism evidence="3 4">
    <name type="scientific">Kitasatospora aureofaciens</name>
    <name type="common">Streptomyces aureofaciens</name>
    <dbReference type="NCBI Taxonomy" id="1894"/>
    <lineage>
        <taxon>Bacteria</taxon>
        <taxon>Bacillati</taxon>
        <taxon>Actinomycetota</taxon>
        <taxon>Actinomycetes</taxon>
        <taxon>Kitasatosporales</taxon>
        <taxon>Streptomycetaceae</taxon>
        <taxon>Kitasatospora</taxon>
    </lineage>
</organism>
<dbReference type="PROSITE" id="PS50297">
    <property type="entry name" value="ANK_REP_REGION"/>
    <property type="match status" value="1"/>
</dbReference>
<keyword evidence="4" id="KW-1185">Reference proteome</keyword>
<dbReference type="KEGG" id="kau:B6264_30715"/>
<evidence type="ECO:0000313" key="3">
    <source>
        <dbReference type="EMBL" id="OEV39070.1"/>
    </source>
</evidence>
<dbReference type="EMBL" id="BMUB01000033">
    <property type="protein sequence ID" value="GGV04689.1"/>
    <property type="molecule type" value="Genomic_DNA"/>
</dbReference>
<dbReference type="RefSeq" id="WP_030557111.1">
    <property type="nucleotide sequence ID" value="NZ_BMUB01000033.1"/>
</dbReference>
<name>A0A1E7NEE8_KITAU</name>
<comment type="caution">
    <text evidence="3">The sequence shown here is derived from an EMBL/GenBank/DDBJ whole genome shotgun (WGS) entry which is preliminary data.</text>
</comment>
<keyword evidence="1" id="KW-0040">ANK repeat</keyword>
<dbReference type="Proteomes" id="UP000610124">
    <property type="component" value="Unassembled WGS sequence"/>
</dbReference>
<feature type="repeat" description="ANK" evidence="1">
    <location>
        <begin position="56"/>
        <end position="82"/>
    </location>
</feature>
<dbReference type="EMBL" id="JPRF03000002">
    <property type="protein sequence ID" value="OEV39070.1"/>
    <property type="molecule type" value="Genomic_DNA"/>
</dbReference>
<dbReference type="InterPro" id="IPR036770">
    <property type="entry name" value="Ankyrin_rpt-contain_sf"/>
</dbReference>
<dbReference type="PROSITE" id="PS50088">
    <property type="entry name" value="ANK_REPEAT"/>
    <property type="match status" value="1"/>
</dbReference>
<protein>
    <submittedName>
        <fullName evidence="3">Uncharacterized protein</fullName>
    </submittedName>
</protein>
<reference evidence="3 4" key="2">
    <citation type="submission" date="2014-07" db="EMBL/GenBank/DDBJ databases">
        <authorList>
            <person name="Zhang J.E."/>
            <person name="Yang H."/>
            <person name="Guo J."/>
            <person name="Deng Z."/>
            <person name="Luo H."/>
            <person name="Luo M."/>
            <person name="Zhao B."/>
        </authorList>
    </citation>
    <scope>NUCLEOTIDE SEQUENCE [LARGE SCALE GENOMIC DNA]</scope>
    <source>
        <strain evidence="3">ATCC 10762</strain>
        <strain evidence="4">ATCC 10762 / DSM 40127 / CCM 3239 / JCM 4008 / LMG 5968 / NBRC 12843 / NCIMB 8234 / A-377</strain>
    </source>
</reference>
<accession>A0A8H9I542</accession>
<dbReference type="SUPFAM" id="SSF48403">
    <property type="entry name" value="Ankyrin repeat"/>
    <property type="match status" value="1"/>
</dbReference>
<proteinExistence type="predicted"/>
<reference evidence="4" key="4">
    <citation type="submission" date="2016-08" db="EMBL/GenBank/DDBJ databases">
        <title>Sequencing, assembly and comparative genomics of S. aureofaciens ATCC 10762.</title>
        <authorList>
            <person name="Gradnigo J.S."/>
            <person name="Johnson N."/>
            <person name="Somerville G.A."/>
        </authorList>
    </citation>
    <scope>NUCLEOTIDE SEQUENCE [LARGE SCALE GENOMIC DNA]</scope>
    <source>
        <strain evidence="4">ATCC 10762 / DSM 40127 / CCM 3239 / JCM 4008 / LMG 5968 / NBRC 12843 / NCIMB 8234 / A-377</strain>
    </source>
</reference>
<dbReference type="OrthoDB" id="1551450at2"/>